<evidence type="ECO:0000256" key="1">
    <source>
        <dbReference type="SAM" id="Phobius"/>
    </source>
</evidence>
<keyword evidence="1" id="KW-1133">Transmembrane helix</keyword>
<dbReference type="Proteomes" id="UP001204953">
    <property type="component" value="Unassembled WGS sequence"/>
</dbReference>
<keyword evidence="1" id="KW-0812">Transmembrane</keyword>
<protein>
    <submittedName>
        <fullName evidence="2">Uncharacterized protein</fullName>
    </submittedName>
</protein>
<organism evidence="2 3">
    <name type="scientific">Limnofasciculus baicalensis BBK-W-15</name>
    <dbReference type="NCBI Taxonomy" id="2699891"/>
    <lineage>
        <taxon>Bacteria</taxon>
        <taxon>Bacillati</taxon>
        <taxon>Cyanobacteriota</taxon>
        <taxon>Cyanophyceae</taxon>
        <taxon>Coleofasciculales</taxon>
        <taxon>Coleofasciculaceae</taxon>
        <taxon>Limnofasciculus</taxon>
        <taxon>Limnofasciculus baicalensis</taxon>
    </lineage>
</organism>
<sequence>MFDILFEFSRSNCISICGFLVPANLLLTLQTMVLVALFRPQVKIRQAVVVACIPALVMVFHVFTWFAAGVVMAPTFILLWLASTCLVINFCAIAYPESMARFLRSGWSFVVGN</sequence>
<proteinExistence type="predicted"/>
<gene>
    <name evidence="2" type="ORF">NJ959_12805</name>
</gene>
<keyword evidence="1" id="KW-0472">Membrane</keyword>
<feature type="transmembrane region" description="Helical" evidence="1">
    <location>
        <begin position="77"/>
        <end position="95"/>
    </location>
</feature>
<feature type="transmembrane region" description="Helical" evidence="1">
    <location>
        <begin position="12"/>
        <end position="35"/>
    </location>
</feature>
<evidence type="ECO:0000313" key="2">
    <source>
        <dbReference type="EMBL" id="MCP2729336.1"/>
    </source>
</evidence>
<keyword evidence="3" id="KW-1185">Reference proteome</keyword>
<dbReference type="RefSeq" id="WP_254012121.1">
    <property type="nucleotide sequence ID" value="NZ_JAMZMM010000109.1"/>
</dbReference>
<comment type="caution">
    <text evidence="2">The sequence shown here is derived from an EMBL/GenBank/DDBJ whole genome shotgun (WGS) entry which is preliminary data.</text>
</comment>
<evidence type="ECO:0000313" key="3">
    <source>
        <dbReference type="Proteomes" id="UP001204953"/>
    </source>
</evidence>
<name>A0AAE3GSV6_9CYAN</name>
<reference evidence="2" key="1">
    <citation type="submission" date="2022-06" db="EMBL/GenBank/DDBJ databases">
        <title>New cyanobacteria of genus Symplocastrum in benthos of Lake Baikal.</title>
        <authorList>
            <person name="Sorokovikova E."/>
            <person name="Tikhonova I."/>
            <person name="Krasnopeev A."/>
            <person name="Evseev P."/>
            <person name="Gladkikh A."/>
            <person name="Belykh O."/>
        </authorList>
    </citation>
    <scope>NUCLEOTIDE SEQUENCE</scope>
    <source>
        <strain evidence="2">BBK-W-15</strain>
    </source>
</reference>
<accession>A0AAE3GSV6</accession>
<dbReference type="AlphaFoldDB" id="A0AAE3GSV6"/>
<dbReference type="EMBL" id="JAMZMM010000109">
    <property type="protein sequence ID" value="MCP2729336.1"/>
    <property type="molecule type" value="Genomic_DNA"/>
</dbReference>
<feature type="transmembrane region" description="Helical" evidence="1">
    <location>
        <begin position="47"/>
        <end position="71"/>
    </location>
</feature>